<dbReference type="SUPFAM" id="SSF53474">
    <property type="entry name" value="alpha/beta-Hydrolases"/>
    <property type="match status" value="1"/>
</dbReference>
<dbReference type="RefSeq" id="XP_056481440.1">
    <property type="nucleotide sequence ID" value="XM_056637933.1"/>
</dbReference>
<evidence type="ECO:0000256" key="8">
    <source>
        <dbReference type="SAM" id="Phobius"/>
    </source>
</evidence>
<dbReference type="GO" id="GO:0047372">
    <property type="term" value="F:monoacylglycerol lipase activity"/>
    <property type="evidence" value="ECO:0007669"/>
    <property type="project" value="TreeGrafter"/>
</dbReference>
<gene>
    <name evidence="10" type="ORF">N7509_013296</name>
</gene>
<keyword evidence="8" id="KW-1133">Transmembrane helix</keyword>
<dbReference type="Gene3D" id="3.40.50.1820">
    <property type="entry name" value="alpha/beta hydrolase"/>
    <property type="match status" value="1"/>
</dbReference>
<evidence type="ECO:0000256" key="1">
    <source>
        <dbReference type="ARBA" id="ARBA00010884"/>
    </source>
</evidence>
<dbReference type="EMBL" id="JAPZBU010000012">
    <property type="protein sequence ID" value="KAJ5376410.1"/>
    <property type="molecule type" value="Genomic_DNA"/>
</dbReference>
<keyword evidence="3" id="KW-0378">Hydrolase</keyword>
<feature type="transmembrane region" description="Helical" evidence="8">
    <location>
        <begin position="12"/>
        <end position="30"/>
    </location>
</feature>
<dbReference type="GO" id="GO:0051792">
    <property type="term" value="P:medium-chain fatty acid biosynthetic process"/>
    <property type="evidence" value="ECO:0007669"/>
    <property type="project" value="TreeGrafter"/>
</dbReference>
<dbReference type="GO" id="GO:0004026">
    <property type="term" value="F:alcohol O-acetyltransferase activity"/>
    <property type="evidence" value="ECO:0007669"/>
    <property type="project" value="UniProtKB-EC"/>
</dbReference>
<keyword evidence="2" id="KW-0808">Transferase</keyword>
<comment type="catalytic activity">
    <reaction evidence="4">
        <text>an aliphatic alcohol + acetyl-CoA = an acetyl ester + CoA</text>
        <dbReference type="Rhea" id="RHEA:17229"/>
        <dbReference type="ChEBI" id="CHEBI:2571"/>
        <dbReference type="ChEBI" id="CHEBI:47622"/>
        <dbReference type="ChEBI" id="CHEBI:57287"/>
        <dbReference type="ChEBI" id="CHEBI:57288"/>
        <dbReference type="EC" id="2.3.1.84"/>
    </reaction>
</comment>
<dbReference type="GeneID" id="81376913"/>
<dbReference type="PANTHER" id="PTHR10794:SF63">
    <property type="entry name" value="ALPHA_BETA HYDROLASE 1, ISOFORM A"/>
    <property type="match status" value="1"/>
</dbReference>
<feature type="domain" description="AB hydrolase-1" evidence="9">
    <location>
        <begin position="169"/>
        <end position="258"/>
    </location>
</feature>
<evidence type="ECO:0000256" key="5">
    <source>
        <dbReference type="ARBA" id="ARBA00054277"/>
    </source>
</evidence>
<dbReference type="GO" id="GO:0008126">
    <property type="term" value="F:acetylesterase activity"/>
    <property type="evidence" value="ECO:0007669"/>
    <property type="project" value="TreeGrafter"/>
</dbReference>
<keyword evidence="8" id="KW-0472">Membrane</keyword>
<dbReference type="InterPro" id="IPR050960">
    <property type="entry name" value="AB_hydrolase_4_sf"/>
</dbReference>
<comment type="caution">
    <text evidence="10">The sequence shown here is derived from an EMBL/GenBank/DDBJ whole genome shotgun (WGS) entry which is preliminary data.</text>
</comment>
<evidence type="ECO:0000256" key="7">
    <source>
        <dbReference type="ARBA" id="ARBA00080774"/>
    </source>
</evidence>
<sequence length="481" mass="53587">MSAIASDLLATFPISLLLSGLVAMGLLSWLRPSGRVSFYHAKDNRLLLTKASKSGGKEQISLVDICRDATPESCNLNPFLFNGHLQTVWTTLKHDNVPVYYKRKMFESETPMFAGSYAIDFAVKPYDMPPSGELTDEARKYTQPDGLPERTSFYSEEELAALPSDDNKPMLVLLHGLSGGSHEVYLRHILAPLVEDGTWEACVVNSRGCAQTKISTGVLYNARATWDVRQSVKWLRKNFPNRPLFGIGFSLGANILANKKGEDCQLKAAVICASPWNLDIGSANLQSNFLGREAYSKTMGTNMKKLFKSHIEEISKNPRIDPEAVMSITYLHEFDRHLQCPTWGYPTEGAYYRDASSTDAMLNIRIPFLCVQAEDDPIASYDALPFQEMAQTPYGVMVTTSWGGHLGWFEFGGARWFVKPVNNFLNKMAREIDTNIPGVVENPAKLPGHIASHPGPGKDIDAAPRPEFHSVLRKLDMKFQK</sequence>
<evidence type="ECO:0000313" key="11">
    <source>
        <dbReference type="Proteomes" id="UP001147747"/>
    </source>
</evidence>
<comment type="similarity">
    <text evidence="1">Belongs to the AB hydrolase superfamily. AB hydrolase 4 family.</text>
</comment>
<comment type="function">
    <text evidence="5">Displays enzymatic activity both for medium-chain fatty acid (MCFA) ethyl ester synthesis and hydrolysis (esterase activity). MCFA are toxic for yeast and this enzyme could thus be involved in their detoxification by esterification.</text>
</comment>
<dbReference type="InterPro" id="IPR000073">
    <property type="entry name" value="AB_hydrolase_1"/>
</dbReference>
<evidence type="ECO:0000256" key="6">
    <source>
        <dbReference type="ARBA" id="ARBA00066969"/>
    </source>
</evidence>
<evidence type="ECO:0000259" key="9">
    <source>
        <dbReference type="Pfam" id="PF00561"/>
    </source>
</evidence>
<evidence type="ECO:0000313" key="10">
    <source>
        <dbReference type="EMBL" id="KAJ5376410.1"/>
    </source>
</evidence>
<evidence type="ECO:0000256" key="2">
    <source>
        <dbReference type="ARBA" id="ARBA00022679"/>
    </source>
</evidence>
<reference evidence="10" key="1">
    <citation type="submission" date="2022-12" db="EMBL/GenBank/DDBJ databases">
        <authorList>
            <person name="Petersen C."/>
        </authorList>
    </citation>
    <scope>NUCLEOTIDE SEQUENCE</scope>
    <source>
        <strain evidence="10">IBT 29677</strain>
    </source>
</reference>
<name>A0A9W9SE91_9EURO</name>
<dbReference type="GO" id="GO:0017000">
    <property type="term" value="P:antibiotic biosynthetic process"/>
    <property type="evidence" value="ECO:0007669"/>
    <property type="project" value="UniProtKB-ARBA"/>
</dbReference>
<dbReference type="OrthoDB" id="5954035at2759"/>
<reference evidence="10" key="2">
    <citation type="journal article" date="2023" name="IMA Fungus">
        <title>Comparative genomic study of the Penicillium genus elucidates a diverse pangenome and 15 lateral gene transfer events.</title>
        <authorList>
            <person name="Petersen C."/>
            <person name="Sorensen T."/>
            <person name="Nielsen M.R."/>
            <person name="Sondergaard T.E."/>
            <person name="Sorensen J.L."/>
            <person name="Fitzpatrick D.A."/>
            <person name="Frisvad J.C."/>
            <person name="Nielsen K.L."/>
        </authorList>
    </citation>
    <scope>NUCLEOTIDE SEQUENCE</scope>
    <source>
        <strain evidence="10">IBT 29677</strain>
    </source>
</reference>
<dbReference type="EC" id="2.3.1.84" evidence="6"/>
<keyword evidence="8" id="KW-0812">Transmembrane</keyword>
<dbReference type="PANTHER" id="PTHR10794">
    <property type="entry name" value="ABHYDROLASE DOMAIN-CONTAINING PROTEIN"/>
    <property type="match status" value="1"/>
</dbReference>
<dbReference type="InterPro" id="IPR029058">
    <property type="entry name" value="AB_hydrolase_fold"/>
</dbReference>
<dbReference type="AlphaFoldDB" id="A0A9W9SE91"/>
<dbReference type="Proteomes" id="UP001147747">
    <property type="component" value="Unassembled WGS sequence"/>
</dbReference>
<evidence type="ECO:0000256" key="4">
    <source>
        <dbReference type="ARBA" id="ARBA00050620"/>
    </source>
</evidence>
<dbReference type="FunFam" id="3.40.50.1820:FF:000137">
    <property type="entry name" value="EEB1p Acyl-coenzymeA:ethanol O-acyltransferase"/>
    <property type="match status" value="1"/>
</dbReference>
<proteinExistence type="inferred from homology"/>
<protein>
    <recommendedName>
        <fullName evidence="6">alcohol O-acetyltransferase</fullName>
        <ecNumber evidence="6">2.3.1.84</ecNumber>
    </recommendedName>
    <alternativeName>
        <fullName evidence="7">Alcohol O-acetyltransferase</fullName>
    </alternativeName>
</protein>
<accession>A0A9W9SE91</accession>
<organism evidence="10 11">
    <name type="scientific">Penicillium cosmopolitanum</name>
    <dbReference type="NCBI Taxonomy" id="1131564"/>
    <lineage>
        <taxon>Eukaryota</taxon>
        <taxon>Fungi</taxon>
        <taxon>Dikarya</taxon>
        <taxon>Ascomycota</taxon>
        <taxon>Pezizomycotina</taxon>
        <taxon>Eurotiomycetes</taxon>
        <taxon>Eurotiomycetidae</taxon>
        <taxon>Eurotiales</taxon>
        <taxon>Aspergillaceae</taxon>
        <taxon>Penicillium</taxon>
    </lineage>
</organism>
<dbReference type="GO" id="GO:0051793">
    <property type="term" value="P:medium-chain fatty acid catabolic process"/>
    <property type="evidence" value="ECO:0007669"/>
    <property type="project" value="UniProtKB-ARBA"/>
</dbReference>
<keyword evidence="11" id="KW-1185">Reference proteome</keyword>
<evidence type="ECO:0000256" key="3">
    <source>
        <dbReference type="ARBA" id="ARBA00022801"/>
    </source>
</evidence>
<dbReference type="Pfam" id="PF00561">
    <property type="entry name" value="Abhydrolase_1"/>
    <property type="match status" value="1"/>
</dbReference>